<evidence type="ECO:0000313" key="1">
    <source>
        <dbReference type="EMBL" id="KKK95903.1"/>
    </source>
</evidence>
<gene>
    <name evidence="1" type="ORF">LCGC14_2668120</name>
</gene>
<reference evidence="1" key="1">
    <citation type="journal article" date="2015" name="Nature">
        <title>Complex archaea that bridge the gap between prokaryotes and eukaryotes.</title>
        <authorList>
            <person name="Spang A."/>
            <person name="Saw J.H."/>
            <person name="Jorgensen S.L."/>
            <person name="Zaremba-Niedzwiedzka K."/>
            <person name="Martijn J."/>
            <person name="Lind A.E."/>
            <person name="van Eijk R."/>
            <person name="Schleper C."/>
            <person name="Guy L."/>
            <person name="Ettema T.J."/>
        </authorList>
    </citation>
    <scope>NUCLEOTIDE SEQUENCE</scope>
</reference>
<dbReference type="AlphaFoldDB" id="A0A0F8ZQ09"/>
<sequence length="45" mass="5346">MTPKQRMLAALNREKPDRLPVSIHQWQPYHLEEHMDGMDALDAFK</sequence>
<dbReference type="Gene3D" id="3.20.20.210">
    <property type="match status" value="1"/>
</dbReference>
<feature type="non-terminal residue" evidence="1">
    <location>
        <position position="45"/>
    </location>
</feature>
<comment type="caution">
    <text evidence="1">The sequence shown here is derived from an EMBL/GenBank/DDBJ whole genome shotgun (WGS) entry which is preliminary data.</text>
</comment>
<dbReference type="InterPro" id="IPR038071">
    <property type="entry name" value="UROD/MetE-like_sf"/>
</dbReference>
<organism evidence="1">
    <name type="scientific">marine sediment metagenome</name>
    <dbReference type="NCBI Taxonomy" id="412755"/>
    <lineage>
        <taxon>unclassified sequences</taxon>
        <taxon>metagenomes</taxon>
        <taxon>ecological metagenomes</taxon>
    </lineage>
</organism>
<dbReference type="EMBL" id="LAZR01046708">
    <property type="protein sequence ID" value="KKK95903.1"/>
    <property type="molecule type" value="Genomic_DNA"/>
</dbReference>
<name>A0A0F8ZQ09_9ZZZZ</name>
<accession>A0A0F8ZQ09</accession>
<protein>
    <submittedName>
        <fullName evidence="1">Uncharacterized protein</fullName>
    </submittedName>
</protein>
<proteinExistence type="predicted"/>